<dbReference type="InterPro" id="IPR036865">
    <property type="entry name" value="CRAL-TRIO_dom_sf"/>
</dbReference>
<dbReference type="Gene3D" id="3.40.525.10">
    <property type="entry name" value="CRAL-TRIO lipid binding domain"/>
    <property type="match status" value="1"/>
</dbReference>
<gene>
    <name evidence="3" type="ORF">C361_02832</name>
</gene>
<feature type="region of interest" description="Disordered" evidence="1">
    <location>
        <begin position="406"/>
        <end position="443"/>
    </location>
</feature>
<dbReference type="Proteomes" id="UP000199727">
    <property type="component" value="Unassembled WGS sequence"/>
</dbReference>
<dbReference type="AlphaFoldDB" id="A0A854QFF5"/>
<proteinExistence type="predicted"/>
<dbReference type="Pfam" id="PF00650">
    <property type="entry name" value="CRAL_TRIO"/>
    <property type="match status" value="1"/>
</dbReference>
<dbReference type="PANTHER" id="PTHR46590">
    <property type="entry name" value="PHOSPHATIDYLINOSITOL TRANSFER PROTEIN CSR1-RELATED"/>
    <property type="match status" value="1"/>
</dbReference>
<evidence type="ECO:0000259" key="2">
    <source>
        <dbReference type="PROSITE" id="PS50191"/>
    </source>
</evidence>
<feature type="compositionally biased region" description="Low complexity" evidence="1">
    <location>
        <begin position="420"/>
        <end position="431"/>
    </location>
</feature>
<feature type="region of interest" description="Disordered" evidence="1">
    <location>
        <begin position="468"/>
        <end position="528"/>
    </location>
</feature>
<name>A0A854QFF5_CRYNE</name>
<comment type="caution">
    <text evidence="3">The sequence shown here is derived from an EMBL/GenBank/DDBJ whole genome shotgun (WGS) entry which is preliminary data.</text>
</comment>
<dbReference type="CDD" id="cd00170">
    <property type="entry name" value="SEC14"/>
    <property type="match status" value="1"/>
</dbReference>
<dbReference type="OrthoDB" id="75724at2759"/>
<dbReference type="PANTHER" id="PTHR46590:SF4">
    <property type="entry name" value="CRAL-TRIO DOMAIN-CONTAINING PROTEIN"/>
    <property type="match status" value="1"/>
</dbReference>
<sequence>MTDKEDLQERTKVARQEYREYLSLAQQLQGDLRDDAEQLRVQEGWDEDTWNGVEEWVDDVGSIWRALRRNRYDPIKTHSFLLSVLSTRLSLSLHSPIPSILPYSDSPLFYILPLPSHTDKLNRPIIVLTAREIVRDEQGMLDDIKEWIWWALEMSRRTAKDWWSRGMWDGSGVDGYGRGKGKARGEGGEGIVLLVDAAGAGYRNLEVDLLPTLLSVGHNSFPGLIEAVYVINVGWTGRSMWAVVKHLLPKSALERVAFLDAKESLAEVFELDKIPQAYGGDSPYTFSPSNNPIYAYYSHHSSHSFIASISRSTSCTSIADVYYTARNTPFPSRRTSPLISRQNSASSGVLKAMFRAGYGNDLRMTKSRDERSRKVEGDDDADEEDEMTRVISAPDVAAARPMTGPIAQPLAEPEDPQPILSRASSTLTSRSKPPTRAPSSAAVSRIKSLSDFHLYLSPSRLARIDLLSDSSDSDDEPPPPPSIPSLPRRKVLRPALLEKSLGGTPDEREKRSNRPALRLMGLPGHLADDDPVRSYSGRLQMHHAKWLEGWKGTPEELGLEDNHKIGGVEHEGEENAPIPRTISVSPPIDRPPSPSGTLEPSPSPSPIHSPTMTPQPHDIQPYSTSNPFFGYPVVQSGNSIRPRYPRNRKRDLVKTLLFLFMLKLQSWRDSVERALGLDRLRIPSLSQPYCSSSLYTPGPNNRNPVEGLVRSAATSHTYSKQVAKYRRWDKDWWWMIIGMLLLRGTWGKIVLAPLEALGLGLSEWKAIWGAV</sequence>
<dbReference type="SUPFAM" id="SSF52087">
    <property type="entry name" value="CRAL/TRIO domain"/>
    <property type="match status" value="1"/>
</dbReference>
<feature type="region of interest" description="Disordered" evidence="1">
    <location>
        <begin position="569"/>
        <end position="624"/>
    </location>
</feature>
<evidence type="ECO:0000313" key="4">
    <source>
        <dbReference type="Proteomes" id="UP000199727"/>
    </source>
</evidence>
<accession>A0A854QFF5</accession>
<dbReference type="InterPro" id="IPR001251">
    <property type="entry name" value="CRAL-TRIO_dom"/>
</dbReference>
<feature type="compositionally biased region" description="Basic and acidic residues" evidence="1">
    <location>
        <begin position="363"/>
        <end position="376"/>
    </location>
</feature>
<dbReference type="EMBL" id="AMKT01000037">
    <property type="protein sequence ID" value="OXG23066.1"/>
    <property type="molecule type" value="Genomic_DNA"/>
</dbReference>
<reference evidence="3 4" key="1">
    <citation type="submission" date="2017-06" db="EMBL/GenBank/DDBJ databases">
        <title>Global population genomics of the pathogenic fungus Cryptococcus neoformans var. grubii.</title>
        <authorList>
            <person name="Cuomo C."/>
            <person name="Litvintseva A."/>
            <person name="Chen Y."/>
            <person name="Young S."/>
            <person name="Zeng Q."/>
            <person name="Chapman S."/>
            <person name="Gujja S."/>
            <person name="Saif S."/>
            <person name="Birren B."/>
        </authorList>
    </citation>
    <scope>NUCLEOTIDE SEQUENCE [LARGE SCALE GENOMIC DNA]</scope>
    <source>
        <strain evidence="3 4">Tu259-1</strain>
    </source>
</reference>
<organism evidence="3 4">
    <name type="scientific">Cryptococcus neoformans Tu259-1</name>
    <dbReference type="NCBI Taxonomy" id="1230072"/>
    <lineage>
        <taxon>Eukaryota</taxon>
        <taxon>Fungi</taxon>
        <taxon>Dikarya</taxon>
        <taxon>Basidiomycota</taxon>
        <taxon>Agaricomycotina</taxon>
        <taxon>Tremellomycetes</taxon>
        <taxon>Tremellales</taxon>
        <taxon>Cryptococcaceae</taxon>
        <taxon>Cryptococcus</taxon>
        <taxon>Cryptococcus neoformans species complex</taxon>
    </lineage>
</organism>
<dbReference type="InterPro" id="IPR052432">
    <property type="entry name" value="PITP/CRAL-TRIO"/>
</dbReference>
<dbReference type="PROSITE" id="PS50191">
    <property type="entry name" value="CRAL_TRIO"/>
    <property type="match status" value="1"/>
</dbReference>
<feature type="compositionally biased region" description="Acidic residues" evidence="1">
    <location>
        <begin position="377"/>
        <end position="386"/>
    </location>
</feature>
<evidence type="ECO:0000313" key="3">
    <source>
        <dbReference type="EMBL" id="OXG23066.1"/>
    </source>
</evidence>
<feature type="domain" description="CRAL-TRIO" evidence="2">
    <location>
        <begin position="111"/>
        <end position="286"/>
    </location>
</feature>
<dbReference type="SMART" id="SM00516">
    <property type="entry name" value="SEC14"/>
    <property type="match status" value="1"/>
</dbReference>
<feature type="region of interest" description="Disordered" evidence="1">
    <location>
        <begin position="361"/>
        <end position="387"/>
    </location>
</feature>
<evidence type="ECO:0000256" key="1">
    <source>
        <dbReference type="SAM" id="MobiDB-lite"/>
    </source>
</evidence>
<protein>
    <recommendedName>
        <fullName evidence="2">CRAL-TRIO domain-containing protein</fullName>
    </recommendedName>
</protein>